<comment type="caution">
    <text evidence="1">The sequence shown here is derived from an EMBL/GenBank/DDBJ whole genome shotgun (WGS) entry which is preliminary data.</text>
</comment>
<evidence type="ECO:0000313" key="2">
    <source>
        <dbReference type="Proteomes" id="UP001241377"/>
    </source>
</evidence>
<evidence type="ECO:0000313" key="1">
    <source>
        <dbReference type="EMBL" id="KAJ9110896.1"/>
    </source>
</evidence>
<gene>
    <name evidence="1" type="ORF">QFC19_001405</name>
</gene>
<dbReference type="Proteomes" id="UP001241377">
    <property type="component" value="Unassembled WGS sequence"/>
</dbReference>
<organism evidence="1 2">
    <name type="scientific">Naganishia cerealis</name>
    <dbReference type="NCBI Taxonomy" id="610337"/>
    <lineage>
        <taxon>Eukaryota</taxon>
        <taxon>Fungi</taxon>
        <taxon>Dikarya</taxon>
        <taxon>Basidiomycota</taxon>
        <taxon>Agaricomycotina</taxon>
        <taxon>Tremellomycetes</taxon>
        <taxon>Filobasidiales</taxon>
        <taxon>Filobasidiaceae</taxon>
        <taxon>Naganishia</taxon>
    </lineage>
</organism>
<name>A0ACC2WII9_9TREE</name>
<dbReference type="EMBL" id="JASBWR010000010">
    <property type="protein sequence ID" value="KAJ9110896.1"/>
    <property type="molecule type" value="Genomic_DNA"/>
</dbReference>
<reference evidence="1" key="1">
    <citation type="submission" date="2023-04" db="EMBL/GenBank/DDBJ databases">
        <title>Draft Genome sequencing of Naganishia species isolated from polar environments using Oxford Nanopore Technology.</title>
        <authorList>
            <person name="Leo P."/>
            <person name="Venkateswaran K."/>
        </authorList>
    </citation>
    <scope>NUCLEOTIDE SEQUENCE</scope>
    <source>
        <strain evidence="1">MNA-CCFEE 5261</strain>
    </source>
</reference>
<keyword evidence="2" id="KW-1185">Reference proteome</keyword>
<proteinExistence type="predicted"/>
<protein>
    <submittedName>
        <fullName evidence="1">Uncharacterized protein</fullName>
    </submittedName>
</protein>
<sequence>MPRKLLSDPSGVLQISTASETAIEYHNTTPTTRDWNTMSPDVQKPETKGEALHQEFVSTEPTTNTPVGTIDYDLITKAGLQDMKDERISMTDEQVRTAAQIRTRCELTIEPCFRVDWCAGKLIDIYYQFLSGQYLHLLSDAPDAHTSIVLIVGSTFFKSWTSLV</sequence>
<accession>A0ACC2WII9</accession>